<reference evidence="1 2" key="1">
    <citation type="journal article" date="2010" name="Int. J. Syst. Evol. Microbiol.">
        <title>Bacillus horneckiae sp. nov., isolated from a spacecraft-assembly clean room.</title>
        <authorList>
            <person name="Vaishampayan P."/>
            <person name="Probst A."/>
            <person name="Krishnamurthi S."/>
            <person name="Ghosh S."/>
            <person name="Osman S."/>
            <person name="McDowall A."/>
            <person name="Ruckmani A."/>
            <person name="Mayilraj S."/>
            <person name="Venkateswaran K."/>
        </authorList>
    </citation>
    <scope>NUCLEOTIDE SEQUENCE [LARGE SCALE GENOMIC DNA]</scope>
    <source>
        <strain evidence="2">1PO1SC</strain>
    </source>
</reference>
<gene>
    <name evidence="1" type="ORF">CWS20_05400</name>
</gene>
<proteinExistence type="predicted"/>
<dbReference type="PANTHER" id="PTHR37038:SF14">
    <property type="entry name" value="TRANSCRIPTIONAL ACTIVATOR"/>
    <property type="match status" value="1"/>
</dbReference>
<dbReference type="InterPro" id="IPR041315">
    <property type="entry name" value="PlcR_TPR"/>
</dbReference>
<comment type="caution">
    <text evidence="1">The sequence shown here is derived from an EMBL/GenBank/DDBJ whole genome shotgun (WGS) entry which is preliminary data.</text>
</comment>
<dbReference type="Pfam" id="PF18768">
    <property type="entry name" value="RNPP_C"/>
    <property type="match status" value="1"/>
</dbReference>
<dbReference type="AlphaFoldDB" id="A0A2N0ZLP7"/>
<dbReference type="Proteomes" id="UP000233343">
    <property type="component" value="Unassembled WGS sequence"/>
</dbReference>
<dbReference type="GO" id="GO:0003677">
    <property type="term" value="F:DNA binding"/>
    <property type="evidence" value="ECO:0007669"/>
    <property type="project" value="InterPro"/>
</dbReference>
<dbReference type="PANTHER" id="PTHR37038">
    <property type="entry name" value="TRANSCRIPTIONAL REGULATOR-RELATED"/>
    <property type="match status" value="1"/>
</dbReference>
<dbReference type="EMBL" id="PISD01000008">
    <property type="protein sequence ID" value="PKG30427.1"/>
    <property type="molecule type" value="Genomic_DNA"/>
</dbReference>
<dbReference type="InterPro" id="IPR010982">
    <property type="entry name" value="Lambda_DNA-bd_dom_sf"/>
</dbReference>
<dbReference type="Gene3D" id="1.25.40.10">
    <property type="entry name" value="Tetratricopeptide repeat domain"/>
    <property type="match status" value="1"/>
</dbReference>
<protein>
    <submittedName>
        <fullName evidence="1">Transcriptional regulator</fullName>
    </submittedName>
</protein>
<dbReference type="InterPro" id="IPR053163">
    <property type="entry name" value="HTH-type_regulator_Rgg"/>
</dbReference>
<evidence type="ECO:0000313" key="2">
    <source>
        <dbReference type="Proteomes" id="UP000233343"/>
    </source>
</evidence>
<organism evidence="1 2">
    <name type="scientific">Cytobacillus horneckiae</name>
    <dbReference type="NCBI Taxonomy" id="549687"/>
    <lineage>
        <taxon>Bacteria</taxon>
        <taxon>Bacillati</taxon>
        <taxon>Bacillota</taxon>
        <taxon>Bacilli</taxon>
        <taxon>Bacillales</taxon>
        <taxon>Bacillaceae</taxon>
        <taxon>Cytobacillus</taxon>
    </lineage>
</organism>
<dbReference type="SUPFAM" id="SSF47413">
    <property type="entry name" value="lambda repressor-like DNA-binding domains"/>
    <property type="match status" value="1"/>
</dbReference>
<dbReference type="InterPro" id="IPR011990">
    <property type="entry name" value="TPR-like_helical_dom_sf"/>
</dbReference>
<evidence type="ECO:0000313" key="1">
    <source>
        <dbReference type="EMBL" id="PKG30427.1"/>
    </source>
</evidence>
<dbReference type="RefSeq" id="WP_066199221.1">
    <property type="nucleotide sequence ID" value="NZ_JAFDQP010000002.1"/>
</dbReference>
<accession>A0A2N0ZLP7</accession>
<dbReference type="SUPFAM" id="SSF48452">
    <property type="entry name" value="TPR-like"/>
    <property type="match status" value="1"/>
</dbReference>
<keyword evidence="2" id="KW-1185">Reference proteome</keyword>
<sequence>MLHEYNIGEILQTLRMNKEISIEDLTKNICSVEEYEQFEKESAYPTVDQLYLLGQRLQVNLMYFFSMAKKSNQNYSQLIIKLIDKYKKERDYKTIHQIVLKEQKSPVFENVQLKQYLKWHEGICIYYLHNDVQTAISILENAIKLTNPNMGDLTESELEILTSIAMIIYETKNYKEASLNFQRALDNLKSLPTIVDPKVKIRILFGYAQSLTGEEEYLLSLDFCKQGIDICIEEELMYLFAELLYQTGENYIKFGDRNLGRKYVKHSIYICELTKQEKLAQIMKSELARMENVSN</sequence>
<name>A0A2N0ZLP7_9BACI</name>